<dbReference type="EMBL" id="AP018823">
    <property type="protein sequence ID" value="BBF84910.1"/>
    <property type="molecule type" value="Genomic_DNA"/>
</dbReference>
<dbReference type="AlphaFoldDB" id="A0A3G9GAH3"/>
<dbReference type="Gene3D" id="1.10.260.40">
    <property type="entry name" value="lambda repressor-like DNA-binding domains"/>
    <property type="match status" value="1"/>
</dbReference>
<dbReference type="GO" id="GO:0003677">
    <property type="term" value="F:DNA binding"/>
    <property type="evidence" value="ECO:0007669"/>
    <property type="project" value="InterPro"/>
</dbReference>
<keyword evidence="2" id="KW-1185">Reference proteome</keyword>
<reference evidence="2" key="3">
    <citation type="journal article" date="2017" name="Plant Physiol. Biochem.">
        <title>Differential oxidative and antioxidative response of duckweed Lemna minor toward plant growth promoting/inhibiting bacteria.</title>
        <authorList>
            <person name="Ishizawa H."/>
            <person name="Kuroda M."/>
            <person name="Morikawa M."/>
            <person name="Ike M."/>
        </authorList>
    </citation>
    <scope>NUCLEOTIDE SEQUENCE [LARGE SCALE GENOMIC DNA]</scope>
    <source>
        <strain evidence="2">H3</strain>
    </source>
</reference>
<protein>
    <submittedName>
        <fullName evidence="1">Uncharacterized protein</fullName>
    </submittedName>
</protein>
<dbReference type="Proteomes" id="UP000198290">
    <property type="component" value="Chromosome"/>
</dbReference>
<dbReference type="KEGG" id="amah:DLM_1286"/>
<reference evidence="1 2" key="2">
    <citation type="journal article" date="2017" name="Genome Announc.">
        <title>Draft genome sequence of Aquitalea magnusonii strain H3, a plant growth-promoting bacterium of duckweed Lemna minor.</title>
        <authorList>
            <person name="Ishizawa H."/>
            <person name="Kuroda M."/>
            <person name="Ike M."/>
        </authorList>
    </citation>
    <scope>NUCLEOTIDE SEQUENCE [LARGE SCALE GENOMIC DNA]</scope>
    <source>
        <strain evidence="1 2">H3</strain>
    </source>
</reference>
<proteinExistence type="predicted"/>
<name>A0A3G9GAH3_9NEIS</name>
<dbReference type="OrthoDB" id="7358102at2"/>
<accession>A0A3G9GAH3</accession>
<evidence type="ECO:0000313" key="2">
    <source>
        <dbReference type="Proteomes" id="UP000198290"/>
    </source>
</evidence>
<gene>
    <name evidence="1" type="ORF">DLM_1286</name>
</gene>
<evidence type="ECO:0000313" key="1">
    <source>
        <dbReference type="EMBL" id="BBF84910.1"/>
    </source>
</evidence>
<reference evidence="2" key="1">
    <citation type="journal article" date="2017" name="Biotechnol. Biofuels">
        <title>Evaluation of environmental bacterial communities as a factor affecting the growth of duckweed Lemna minor.</title>
        <authorList>
            <person name="Ishizawa H."/>
            <person name="Kuroda M."/>
            <person name="Morikawa M."/>
            <person name="Ike M."/>
        </authorList>
    </citation>
    <scope>NUCLEOTIDE SEQUENCE [LARGE SCALE GENOMIC DNA]</scope>
    <source>
        <strain evidence="2">H3</strain>
    </source>
</reference>
<sequence length="117" mass="12927">MTTTEPHWLALLRRAAAASSIGQLAKRMGYSRTTLSLVLAGKYPGDTRHVARKALALLDSCHCPWLQQDIRQADCRAIALAQAPTHHPGKLAHWRACQHCPQRPQGEGERHDANHPA</sequence>
<dbReference type="InterPro" id="IPR010982">
    <property type="entry name" value="Lambda_DNA-bd_dom_sf"/>
</dbReference>
<organism evidence="1 2">
    <name type="scientific">Aquitalea magnusonii</name>
    <dbReference type="NCBI Taxonomy" id="332411"/>
    <lineage>
        <taxon>Bacteria</taxon>
        <taxon>Pseudomonadati</taxon>
        <taxon>Pseudomonadota</taxon>
        <taxon>Betaproteobacteria</taxon>
        <taxon>Neisseriales</taxon>
        <taxon>Chromobacteriaceae</taxon>
        <taxon>Aquitalea</taxon>
    </lineage>
</organism>
<dbReference type="STRING" id="332411.VI06_16115"/>
<dbReference type="RefSeq" id="WP_089083901.1">
    <property type="nucleotide sequence ID" value="NZ_AP018823.1"/>
</dbReference>